<dbReference type="AlphaFoldDB" id="A0A916ZAP0"/>
<evidence type="ECO:0000256" key="3">
    <source>
        <dbReference type="RuleBase" id="RU003476"/>
    </source>
</evidence>
<dbReference type="SUPFAM" id="SSF55811">
    <property type="entry name" value="Nudix"/>
    <property type="match status" value="1"/>
</dbReference>
<feature type="domain" description="Nudix hydrolase" evidence="4">
    <location>
        <begin position="6"/>
        <end position="145"/>
    </location>
</feature>
<dbReference type="PRINTS" id="PR00502">
    <property type="entry name" value="NUDIXFAMILY"/>
</dbReference>
<accession>A0A916ZAP0</accession>
<dbReference type="PROSITE" id="PS51462">
    <property type="entry name" value="NUDIX"/>
    <property type="match status" value="1"/>
</dbReference>
<reference evidence="5" key="1">
    <citation type="journal article" date="2014" name="Int. J. Syst. Evol. Microbiol.">
        <title>Complete genome sequence of Corynebacterium casei LMG S-19264T (=DSM 44701T), isolated from a smear-ripened cheese.</title>
        <authorList>
            <consortium name="US DOE Joint Genome Institute (JGI-PGF)"/>
            <person name="Walter F."/>
            <person name="Albersmeier A."/>
            <person name="Kalinowski J."/>
            <person name="Ruckert C."/>
        </authorList>
    </citation>
    <scope>NUCLEOTIDE SEQUENCE</scope>
    <source>
        <strain evidence="5">CGMCC 1.15178</strain>
    </source>
</reference>
<evidence type="ECO:0000313" key="6">
    <source>
        <dbReference type="Proteomes" id="UP000612456"/>
    </source>
</evidence>
<dbReference type="InterPro" id="IPR015797">
    <property type="entry name" value="NUDIX_hydrolase-like_dom_sf"/>
</dbReference>
<dbReference type="Pfam" id="PF00293">
    <property type="entry name" value="NUDIX"/>
    <property type="match status" value="1"/>
</dbReference>
<dbReference type="InterPro" id="IPR000086">
    <property type="entry name" value="NUDIX_hydrolase_dom"/>
</dbReference>
<proteinExistence type="inferred from homology"/>
<keyword evidence="6" id="KW-1185">Reference proteome</keyword>
<reference evidence="5" key="2">
    <citation type="submission" date="2020-09" db="EMBL/GenBank/DDBJ databases">
        <authorList>
            <person name="Sun Q."/>
            <person name="Zhou Y."/>
        </authorList>
    </citation>
    <scope>NUCLEOTIDE SEQUENCE</scope>
    <source>
        <strain evidence="5">CGMCC 1.15178</strain>
    </source>
</reference>
<gene>
    <name evidence="5" type="ORF">GCM10010911_48930</name>
</gene>
<protein>
    <submittedName>
        <fullName evidence="5">DNA mismatch repair protein MutT</fullName>
    </submittedName>
</protein>
<evidence type="ECO:0000256" key="2">
    <source>
        <dbReference type="ARBA" id="ARBA00022801"/>
    </source>
</evidence>
<dbReference type="PANTHER" id="PTHR43736:SF1">
    <property type="entry name" value="DIHYDRONEOPTERIN TRIPHOSPHATE DIPHOSPHATASE"/>
    <property type="match status" value="1"/>
</dbReference>
<dbReference type="PROSITE" id="PS00893">
    <property type="entry name" value="NUDIX_BOX"/>
    <property type="match status" value="1"/>
</dbReference>
<dbReference type="PANTHER" id="PTHR43736">
    <property type="entry name" value="ADP-RIBOSE PYROPHOSPHATASE"/>
    <property type="match status" value="1"/>
</dbReference>
<dbReference type="EMBL" id="BMHP01000003">
    <property type="protein sequence ID" value="GGD84767.1"/>
    <property type="molecule type" value="Genomic_DNA"/>
</dbReference>
<keyword evidence="2 3" id="KW-0378">Hydrolase</keyword>
<dbReference type="Gene3D" id="3.90.79.10">
    <property type="entry name" value="Nucleoside Triphosphate Pyrophosphohydrolase"/>
    <property type="match status" value="1"/>
</dbReference>
<dbReference type="Proteomes" id="UP000612456">
    <property type="component" value="Unassembled WGS sequence"/>
</dbReference>
<dbReference type="RefSeq" id="WP_188995852.1">
    <property type="nucleotide sequence ID" value="NZ_BMHP01000003.1"/>
</dbReference>
<evidence type="ECO:0000259" key="4">
    <source>
        <dbReference type="PROSITE" id="PS51462"/>
    </source>
</evidence>
<comment type="caution">
    <text evidence="5">The sequence shown here is derived from an EMBL/GenBank/DDBJ whole genome shotgun (WGS) entry which is preliminary data.</text>
</comment>
<organism evidence="5 6">
    <name type="scientific">Paenibacillus nasutitermitis</name>
    <dbReference type="NCBI Taxonomy" id="1652958"/>
    <lineage>
        <taxon>Bacteria</taxon>
        <taxon>Bacillati</taxon>
        <taxon>Bacillota</taxon>
        <taxon>Bacilli</taxon>
        <taxon>Bacillales</taxon>
        <taxon>Paenibacillaceae</taxon>
        <taxon>Paenibacillus</taxon>
    </lineage>
</organism>
<dbReference type="InterPro" id="IPR020084">
    <property type="entry name" value="NUDIX_hydrolase_CS"/>
</dbReference>
<comment type="similarity">
    <text evidence="1 3">Belongs to the Nudix hydrolase family.</text>
</comment>
<evidence type="ECO:0000313" key="5">
    <source>
        <dbReference type="EMBL" id="GGD84767.1"/>
    </source>
</evidence>
<name>A0A916ZAP0_9BACL</name>
<sequence>MEEIWHRHLGVYGICIHEGKILLINKNGGPYMNRYDLPGGTVEPNESLVNALRRELKEETGISFNIIGNLGVLDYVIPYKLEKRGTTHIHHIAIYYEIEYLSGELIYCTDMQNNDSIGSEWVDINILSPENSSPLVMQALTWLKNKSNPTLELARLDNWEVKQ</sequence>
<dbReference type="CDD" id="cd04686">
    <property type="entry name" value="NUDIX_Hydrolase"/>
    <property type="match status" value="1"/>
</dbReference>
<dbReference type="InterPro" id="IPR020476">
    <property type="entry name" value="Nudix_hydrolase"/>
</dbReference>
<evidence type="ECO:0000256" key="1">
    <source>
        <dbReference type="ARBA" id="ARBA00005582"/>
    </source>
</evidence>
<dbReference type="GO" id="GO:0016787">
    <property type="term" value="F:hydrolase activity"/>
    <property type="evidence" value="ECO:0007669"/>
    <property type="project" value="UniProtKB-KW"/>
</dbReference>